<dbReference type="GO" id="GO:0016787">
    <property type="term" value="F:hydrolase activity"/>
    <property type="evidence" value="ECO:0007669"/>
    <property type="project" value="UniProtKB-KW"/>
</dbReference>
<dbReference type="Gene3D" id="3.40.50.300">
    <property type="entry name" value="P-loop containing nucleotide triphosphate hydrolases"/>
    <property type="match status" value="2"/>
</dbReference>
<feature type="region of interest" description="Disordered" evidence="5">
    <location>
        <begin position="873"/>
        <end position="893"/>
    </location>
</feature>
<feature type="domain" description="YprB ribonuclease H-like" evidence="7">
    <location>
        <begin position="334"/>
        <end position="529"/>
    </location>
</feature>
<comment type="caution">
    <text evidence="8">The sequence shown here is derived from an EMBL/GenBank/DDBJ whole genome shotgun (WGS) entry which is preliminary data.</text>
</comment>
<accession>A0A0A6VRT1</accession>
<dbReference type="RefSeq" id="WP_035926015.1">
    <property type="nucleotide sequence ID" value="NZ_JSUH01000006.1"/>
</dbReference>
<evidence type="ECO:0000256" key="1">
    <source>
        <dbReference type="ARBA" id="ARBA00022741"/>
    </source>
</evidence>
<dbReference type="EMBL" id="JSUH01000006">
    <property type="protein sequence ID" value="KHD97700.1"/>
    <property type="molecule type" value="Genomic_DNA"/>
</dbReference>
<dbReference type="InterPro" id="IPR047187">
    <property type="entry name" value="SF1_C_Upf1"/>
</dbReference>
<dbReference type="GO" id="GO:0043139">
    <property type="term" value="F:5'-3' DNA helicase activity"/>
    <property type="evidence" value="ECO:0007669"/>
    <property type="project" value="TreeGrafter"/>
</dbReference>
<sequence>MFLLGPEADLVFSASDLVRAAECPYASLCVLDEKLGRAPRRAPERDAMLARTAELGDAHEHRVLAAHLAAFGPWDAATGRGVHEVEPARRMDRDELTAKHAESLDALRAGADVVFQASFFDGAFHGRADFLVRRPDGAYAVHDTKLARHAKVTALLQLAAYADQLERAGVDVAPEVTLVLGDQREAVFPVSEHLAVYRERRERFVAAAAAHRARPGPVDWQDDDVARCGRCEHCARAVAEHRDLLLTAGLSVRVRRTLRDRHGVRTVDELALLEDRRLPAALRRLRDQAAMQTGRGGEDGSVEYRKDGGTRRIAYRVTATDPVRRLPAPDAGDVFFDFEGDPLWQDPGDPTSWGLEYLFGVVEQPPEPGAAPVFRPFWAHSRAQERDALRAFLDYVAERRRRFPGMHVYHYANYEKAALRRLSLVHAVGEDAVDELLRENVLVDLYDTVRGSLRLSESSYSIKKLEPLYMGEHLRTGDVVDAGASVVAYADWCTARAAGREEDAARLLAGIADYNAYDCLSTLRLRDWLLGLAGISPDPADHPPRPAQERLELPEELPDAGMTGAEQRLHEHLDDPSARDVLTEEQRTAVAMVASATGYHRRERKQYWWSHFDRLEGPVEDWEDTRDVFVVRRAEVLEDWAKDPGKRSSAAPTRLLRLAGRFGEGSTPRPGTAGLFLMYGAPVPAHLAEDAAPRGSGRAGDWTAALEHVEEHEDGTAVLTVRERLKKPRDAPAPEPWAELPIALGPAQPIATRSLEESLQTLAARTADALPELPRQPGLELLQRRAPRPADGSPLPRPHDGPDGTIDAVVRALRSLDRSFLAVQGPPGSGKTFLGSHVIGRLVEAGWRIGVVAQSHAVVENLLTGVLEKGGVAPERVGKKPPSGRPADRETPWRDVPGKDFAAFLADGGAVVGGTAWDFSNAKHLEDEALDLLVVDEAGQYSLANTLAVSRAARRLLLLGDPQQLPQVSQGTHPLPVDESALGWLSHGSPTLPAEHGYFLDRTWRMHPALCEPVSELSYAGRLGSAPAAGRRELTGVAPGLRTCYVEHTGNRTASPEEARRVVELVHEFAGTPWRSGPGAPPVPLAPEDVLVVAAYNAQVDLIGRELAAAGLRDEDGGGVRVGTVDRFQGQEAPVVIVSMAASAADGPRGMEFLLSPNRLNVAVSRGQWCAVVVRSPALTDYLPATPEALQVLGRFTRLCRRGRPAGLP</sequence>
<evidence type="ECO:0000313" key="9">
    <source>
        <dbReference type="Proteomes" id="UP000030466"/>
    </source>
</evidence>
<dbReference type="InterPro" id="IPR019993">
    <property type="entry name" value="RecB_nuclease_TM0106_put"/>
</dbReference>
<dbReference type="SUPFAM" id="SSF52540">
    <property type="entry name" value="P-loop containing nucleoside triphosphate hydrolases"/>
    <property type="match status" value="1"/>
</dbReference>
<dbReference type="NCBIfam" id="TIGR03491">
    <property type="entry name" value="TM0106 family RecB-like putative nuclease"/>
    <property type="match status" value="1"/>
</dbReference>
<dbReference type="OrthoDB" id="9757917at2"/>
<dbReference type="InterPro" id="IPR041679">
    <property type="entry name" value="DNA2/NAM7-like_C"/>
</dbReference>
<protein>
    <submittedName>
        <fullName evidence="8">Nuclease</fullName>
    </submittedName>
</protein>
<dbReference type="Pfam" id="PF13087">
    <property type="entry name" value="AAA_12"/>
    <property type="match status" value="1"/>
</dbReference>
<keyword evidence="3" id="KW-0347">Helicase</keyword>
<keyword evidence="4" id="KW-0067">ATP-binding</keyword>
<dbReference type="InterPro" id="IPR027417">
    <property type="entry name" value="P-loop_NTPase"/>
</dbReference>
<dbReference type="CDD" id="cd17934">
    <property type="entry name" value="DEXXQc_Upf1-like"/>
    <property type="match status" value="1"/>
</dbReference>
<feature type="domain" description="DNA2/NAM7 helicase-like C-terminal" evidence="6">
    <location>
        <begin position="996"/>
        <end position="1174"/>
    </location>
</feature>
<evidence type="ECO:0000256" key="2">
    <source>
        <dbReference type="ARBA" id="ARBA00022801"/>
    </source>
</evidence>
<gene>
    <name evidence="8" type="ORF">GY22_08325</name>
</gene>
<keyword evidence="1" id="KW-0547">Nucleotide-binding</keyword>
<feature type="region of interest" description="Disordered" evidence="5">
    <location>
        <begin position="767"/>
        <end position="804"/>
    </location>
</feature>
<dbReference type="AlphaFoldDB" id="A0A0A6VRT1"/>
<keyword evidence="9" id="KW-1185">Reference proteome</keyword>
<evidence type="ECO:0000259" key="7">
    <source>
        <dbReference type="Pfam" id="PF13482"/>
    </source>
</evidence>
<evidence type="ECO:0000256" key="4">
    <source>
        <dbReference type="ARBA" id="ARBA00022840"/>
    </source>
</evidence>
<dbReference type="PANTHER" id="PTHR43788">
    <property type="entry name" value="DNA2/NAM7 HELICASE FAMILY MEMBER"/>
    <property type="match status" value="1"/>
</dbReference>
<evidence type="ECO:0000256" key="3">
    <source>
        <dbReference type="ARBA" id="ARBA00022806"/>
    </source>
</evidence>
<name>A0A0A6VRT1_KOCRO</name>
<evidence type="ECO:0000259" key="6">
    <source>
        <dbReference type="Pfam" id="PF13087"/>
    </source>
</evidence>
<dbReference type="Proteomes" id="UP000030466">
    <property type="component" value="Unassembled WGS sequence"/>
</dbReference>
<dbReference type="GO" id="GO:0005524">
    <property type="term" value="F:ATP binding"/>
    <property type="evidence" value="ECO:0007669"/>
    <property type="project" value="UniProtKB-KW"/>
</dbReference>
<evidence type="ECO:0000256" key="5">
    <source>
        <dbReference type="SAM" id="MobiDB-lite"/>
    </source>
</evidence>
<organism evidence="8 9">
    <name type="scientific">Kocuria rosea subsp. polaris</name>
    <dbReference type="NCBI Taxonomy" id="136273"/>
    <lineage>
        <taxon>Bacteria</taxon>
        <taxon>Bacillati</taxon>
        <taxon>Actinomycetota</taxon>
        <taxon>Actinomycetes</taxon>
        <taxon>Micrococcales</taxon>
        <taxon>Micrococcaceae</taxon>
        <taxon>Kocuria</taxon>
    </lineage>
</organism>
<dbReference type="Pfam" id="PF13482">
    <property type="entry name" value="RNase_H_2"/>
    <property type="match status" value="1"/>
</dbReference>
<proteinExistence type="predicted"/>
<evidence type="ECO:0000313" key="8">
    <source>
        <dbReference type="EMBL" id="KHD97700.1"/>
    </source>
</evidence>
<dbReference type="CDD" id="cd18808">
    <property type="entry name" value="SF1_C_Upf1"/>
    <property type="match status" value="1"/>
</dbReference>
<dbReference type="InterPro" id="IPR050534">
    <property type="entry name" value="Coronavir_polyprotein_1ab"/>
</dbReference>
<reference evidence="8 9" key="1">
    <citation type="journal article" date="2003" name="Int. J. Syst. Evol. Microbiol.">
        <title>Kocuria polaris sp. nov., an orange-pigmented psychrophilic bacterium isolated from an Antarctic cyanobacterial mat sample.</title>
        <authorList>
            <person name="Reddy G.S."/>
            <person name="Prakash J.S."/>
            <person name="Prabahar V."/>
            <person name="Matsumoto G.I."/>
            <person name="Stackebrandt E."/>
            <person name="Shivaji S."/>
        </authorList>
    </citation>
    <scope>NUCLEOTIDE SEQUENCE [LARGE SCALE GENOMIC DNA]</scope>
    <source>
        <strain evidence="8 9">CMS 76or</strain>
    </source>
</reference>
<dbReference type="InterPro" id="IPR038720">
    <property type="entry name" value="YprB_RNase_H-like_dom"/>
</dbReference>
<dbReference type="Pfam" id="PF13604">
    <property type="entry name" value="AAA_30"/>
    <property type="match status" value="1"/>
</dbReference>
<keyword evidence="2" id="KW-0378">Hydrolase</keyword>
<dbReference type="PANTHER" id="PTHR43788:SF8">
    <property type="entry name" value="DNA-BINDING PROTEIN SMUBP-2"/>
    <property type="match status" value="1"/>
</dbReference>